<feature type="region of interest" description="Disordered" evidence="4">
    <location>
        <begin position="126"/>
        <end position="155"/>
    </location>
</feature>
<dbReference type="PANTHER" id="PTHR46386">
    <property type="entry name" value="NUCLEAR BODY PROTEIN SP140"/>
    <property type="match status" value="1"/>
</dbReference>
<dbReference type="SUPFAM" id="SSF57903">
    <property type="entry name" value="FYVE/PHD zinc finger"/>
    <property type="match status" value="1"/>
</dbReference>
<dbReference type="Proteomes" id="UP000265200">
    <property type="component" value="Chromosome 17"/>
</dbReference>
<feature type="compositionally biased region" description="Polar residues" evidence="4">
    <location>
        <begin position="126"/>
        <end position="140"/>
    </location>
</feature>
<dbReference type="Gene3D" id="3.30.40.10">
    <property type="entry name" value="Zinc/RING finger domain, C3HC4 (zinc finger)"/>
    <property type="match status" value="2"/>
</dbReference>
<dbReference type="InterPro" id="IPR008087">
    <property type="entry name" value="AIRE"/>
</dbReference>
<dbReference type="GO" id="GO:0005634">
    <property type="term" value="C:nucleus"/>
    <property type="evidence" value="ECO:0007669"/>
    <property type="project" value="InterPro"/>
</dbReference>
<dbReference type="PANTHER" id="PTHR46386:SF11">
    <property type="entry name" value="AUTOIMMUNE REGULATOR"/>
    <property type="match status" value="1"/>
</dbReference>
<evidence type="ECO:0000313" key="6">
    <source>
        <dbReference type="Ensembl" id="ENSORLP00015012688.1"/>
    </source>
</evidence>
<dbReference type="GO" id="GO:0045182">
    <property type="term" value="F:translation regulator activity"/>
    <property type="evidence" value="ECO:0007669"/>
    <property type="project" value="InterPro"/>
</dbReference>
<keyword evidence="3" id="KW-0862">Zinc</keyword>
<dbReference type="InterPro" id="IPR001965">
    <property type="entry name" value="Znf_PHD"/>
</dbReference>
<dbReference type="AlphaFoldDB" id="A0A3P9HYH9"/>
<evidence type="ECO:0000256" key="3">
    <source>
        <dbReference type="ARBA" id="ARBA00022833"/>
    </source>
</evidence>
<dbReference type="InterPro" id="IPR042580">
    <property type="entry name" value="AIRE_PHD2"/>
</dbReference>
<keyword evidence="1" id="KW-0479">Metal-binding</keyword>
<dbReference type="Pfam" id="PF03172">
    <property type="entry name" value="HSR"/>
    <property type="match status" value="1"/>
</dbReference>
<dbReference type="SMART" id="SM00249">
    <property type="entry name" value="PHD"/>
    <property type="match status" value="2"/>
</dbReference>
<dbReference type="PROSITE" id="PS51414">
    <property type="entry name" value="HSR"/>
    <property type="match status" value="1"/>
</dbReference>
<dbReference type="InterPro" id="IPR004865">
    <property type="entry name" value="HSR_dom"/>
</dbReference>
<dbReference type="InterPro" id="IPR013083">
    <property type="entry name" value="Znf_RING/FYVE/PHD"/>
</dbReference>
<dbReference type="GO" id="GO:0008270">
    <property type="term" value="F:zinc ion binding"/>
    <property type="evidence" value="ECO:0007669"/>
    <property type="project" value="UniProtKB-KW"/>
</dbReference>
<dbReference type="GO" id="GO:0003677">
    <property type="term" value="F:DNA binding"/>
    <property type="evidence" value="ECO:0007669"/>
    <property type="project" value="InterPro"/>
</dbReference>
<dbReference type="GO" id="GO:0005737">
    <property type="term" value="C:cytoplasm"/>
    <property type="evidence" value="ECO:0007669"/>
    <property type="project" value="InterPro"/>
</dbReference>
<accession>A0A3P9HYH9</accession>
<dbReference type="CDD" id="cd15540">
    <property type="entry name" value="PHD2_AIRE"/>
    <property type="match status" value="1"/>
</dbReference>
<sequence length="377" mass="41908">MPKLEKLEELNLRALLRELRTDIAMAVDDPFPLVYGLADKNIITEQLLKETLAKERTEGIHKAMYSMLSWVLERSKSTIQSFWSNLSKDYNTESYPKLQTLLANLHSSMQCFYSSHITLIILSGSKPASSKTENGSSGVSHSKKRSHENSGTNSRYLAKTSNAGHLSAYHVILCQICIKLKREKTHIYIHCNDDECAVCKDGGELICCDGCPRAFHLTFCVQALSGQLQQENKASSDSITDISFYSSNSSALPPSMSASSKAQVKILYSDLCAQCSGEELMVIREECGICHLGGGDLLHCLQCFQGFHVLCLIPRGSSICLSCSRLWSSSAEKEAELRGLQVDLHLSRREQNSIDGILQWAFQSFSRPLQDSQGCFQ</sequence>
<evidence type="ECO:0000256" key="2">
    <source>
        <dbReference type="ARBA" id="ARBA00022771"/>
    </source>
</evidence>
<dbReference type="GO" id="GO:0006959">
    <property type="term" value="P:humoral immune response"/>
    <property type="evidence" value="ECO:0007669"/>
    <property type="project" value="InterPro"/>
</dbReference>
<feature type="domain" description="HSR" evidence="5">
    <location>
        <begin position="1"/>
        <end position="110"/>
    </location>
</feature>
<keyword evidence="2" id="KW-0863">Zinc-finger</keyword>
<organism evidence="6 7">
    <name type="scientific">Oryzias latipes</name>
    <name type="common">Japanese rice fish</name>
    <name type="synonym">Japanese killifish</name>
    <dbReference type="NCBI Taxonomy" id="8090"/>
    <lineage>
        <taxon>Eukaryota</taxon>
        <taxon>Metazoa</taxon>
        <taxon>Chordata</taxon>
        <taxon>Craniata</taxon>
        <taxon>Vertebrata</taxon>
        <taxon>Euteleostomi</taxon>
        <taxon>Actinopterygii</taxon>
        <taxon>Neopterygii</taxon>
        <taxon>Teleostei</taxon>
        <taxon>Neoteleostei</taxon>
        <taxon>Acanthomorphata</taxon>
        <taxon>Ovalentaria</taxon>
        <taxon>Atherinomorphae</taxon>
        <taxon>Beloniformes</taxon>
        <taxon>Adrianichthyidae</taxon>
        <taxon>Oryziinae</taxon>
        <taxon>Oryzias</taxon>
    </lineage>
</organism>
<dbReference type="FunFam" id="3.30.40.10:FF:001133">
    <property type="entry name" value="Autoimmune regulator"/>
    <property type="match status" value="1"/>
</dbReference>
<proteinExistence type="predicted"/>
<dbReference type="InterPro" id="IPR043563">
    <property type="entry name" value="Sp110/Sp140/Sp140L-like"/>
</dbReference>
<dbReference type="InterPro" id="IPR011011">
    <property type="entry name" value="Znf_FYVE_PHD"/>
</dbReference>
<reference evidence="6" key="3">
    <citation type="submission" date="2025-08" db="UniProtKB">
        <authorList>
            <consortium name="Ensembl"/>
        </authorList>
    </citation>
    <scope>IDENTIFICATION</scope>
    <source>
        <strain evidence="6">HSOK</strain>
    </source>
</reference>
<reference evidence="6 7" key="2">
    <citation type="submission" date="2017-04" db="EMBL/GenBank/DDBJ databases">
        <title>CpG methylation of centromeres and impact of large insertions on vertebrate speciation.</title>
        <authorList>
            <person name="Ichikawa K."/>
            <person name="Yoshimura J."/>
            <person name="Morishita S."/>
        </authorList>
    </citation>
    <scope>NUCLEOTIDE SEQUENCE</scope>
    <source>
        <strain evidence="6 7">HSOK</strain>
    </source>
</reference>
<evidence type="ECO:0000259" key="5">
    <source>
        <dbReference type="PROSITE" id="PS51414"/>
    </source>
</evidence>
<dbReference type="PRINTS" id="PR01711">
    <property type="entry name" value="AIREGULATOR"/>
</dbReference>
<protein>
    <submittedName>
        <fullName evidence="6">Autoimmune regulator</fullName>
    </submittedName>
</protein>
<reference evidence="6" key="4">
    <citation type="submission" date="2025-09" db="UniProtKB">
        <authorList>
            <consortium name="Ensembl"/>
        </authorList>
    </citation>
    <scope>IDENTIFICATION</scope>
    <source>
        <strain evidence="6">HSOK</strain>
    </source>
</reference>
<reference key="1">
    <citation type="journal article" date="2007" name="Nature">
        <title>The medaka draft genome and insights into vertebrate genome evolution.</title>
        <authorList>
            <person name="Kasahara M."/>
            <person name="Naruse K."/>
            <person name="Sasaki S."/>
            <person name="Nakatani Y."/>
            <person name="Qu W."/>
            <person name="Ahsan B."/>
            <person name="Yamada T."/>
            <person name="Nagayasu Y."/>
            <person name="Doi K."/>
            <person name="Kasai Y."/>
            <person name="Jindo T."/>
            <person name="Kobayashi D."/>
            <person name="Shimada A."/>
            <person name="Toyoda A."/>
            <person name="Kuroki Y."/>
            <person name="Fujiyama A."/>
            <person name="Sasaki T."/>
            <person name="Shimizu A."/>
            <person name="Asakawa S."/>
            <person name="Shimizu N."/>
            <person name="Hashimoto S."/>
            <person name="Yang J."/>
            <person name="Lee Y."/>
            <person name="Matsushima K."/>
            <person name="Sugano S."/>
            <person name="Sakaizumi M."/>
            <person name="Narita T."/>
            <person name="Ohishi K."/>
            <person name="Haga S."/>
            <person name="Ohta F."/>
            <person name="Nomoto H."/>
            <person name="Nogata K."/>
            <person name="Morishita T."/>
            <person name="Endo T."/>
            <person name="Shin-I T."/>
            <person name="Takeda H."/>
            <person name="Morishita S."/>
            <person name="Kohara Y."/>
        </authorList>
    </citation>
    <scope>NUCLEOTIDE SEQUENCE [LARGE SCALE GENOMIC DNA]</scope>
    <source>
        <strain>Hd-rR</strain>
    </source>
</reference>
<evidence type="ECO:0000256" key="4">
    <source>
        <dbReference type="SAM" id="MobiDB-lite"/>
    </source>
</evidence>
<evidence type="ECO:0000313" key="7">
    <source>
        <dbReference type="Proteomes" id="UP000265200"/>
    </source>
</evidence>
<dbReference type="Ensembl" id="ENSORLT00015019873.1">
    <property type="protein sequence ID" value="ENSORLP00015012688.1"/>
    <property type="gene ID" value="ENSORLG00015013558.1"/>
</dbReference>
<name>A0A3P9HYH9_ORYLA</name>
<evidence type="ECO:0000256" key="1">
    <source>
        <dbReference type="ARBA" id="ARBA00022723"/>
    </source>
</evidence>